<dbReference type="OMA" id="LCLNWLE"/>
<dbReference type="SUPFAM" id="SSF48350">
    <property type="entry name" value="GTPase activation domain, GAP"/>
    <property type="match status" value="1"/>
</dbReference>
<feature type="compositionally biased region" description="Low complexity" evidence="2">
    <location>
        <begin position="601"/>
        <end position="620"/>
    </location>
</feature>
<evidence type="ECO:0000259" key="3">
    <source>
        <dbReference type="PROSITE" id="PS50238"/>
    </source>
</evidence>
<feature type="compositionally biased region" description="Polar residues" evidence="2">
    <location>
        <begin position="412"/>
        <end position="426"/>
    </location>
</feature>
<feature type="region of interest" description="Disordered" evidence="2">
    <location>
        <begin position="351"/>
        <end position="483"/>
    </location>
</feature>
<dbReference type="GO" id="GO:0005096">
    <property type="term" value="F:GTPase activator activity"/>
    <property type="evidence" value="ECO:0007669"/>
    <property type="project" value="UniProtKB-KW"/>
</dbReference>
<dbReference type="GO" id="GO:0007165">
    <property type="term" value="P:signal transduction"/>
    <property type="evidence" value="ECO:0007669"/>
    <property type="project" value="InterPro"/>
</dbReference>
<dbReference type="Pfam" id="PF00620">
    <property type="entry name" value="RhoGAP"/>
    <property type="match status" value="1"/>
</dbReference>
<evidence type="ECO:0000256" key="2">
    <source>
        <dbReference type="SAM" id="MobiDB-lite"/>
    </source>
</evidence>
<dbReference type="EMBL" id="VFQX01000051">
    <property type="protein sequence ID" value="KAF0974614.1"/>
    <property type="molecule type" value="Genomic_DNA"/>
</dbReference>
<feature type="compositionally biased region" description="Low complexity" evidence="2">
    <location>
        <begin position="668"/>
        <end position="677"/>
    </location>
</feature>
<organism evidence="4 5">
    <name type="scientific">Naegleria fowleri</name>
    <name type="common">Brain eating amoeba</name>
    <dbReference type="NCBI Taxonomy" id="5763"/>
    <lineage>
        <taxon>Eukaryota</taxon>
        <taxon>Discoba</taxon>
        <taxon>Heterolobosea</taxon>
        <taxon>Tetramitia</taxon>
        <taxon>Eutetramitia</taxon>
        <taxon>Vahlkampfiidae</taxon>
        <taxon>Naegleria</taxon>
    </lineage>
</organism>
<feature type="domain" description="Rho-GAP" evidence="3">
    <location>
        <begin position="57"/>
        <end position="342"/>
    </location>
</feature>
<dbReference type="VEuPathDB" id="AmoebaDB:NfTy_078360"/>
<evidence type="ECO:0000313" key="5">
    <source>
        <dbReference type="Proteomes" id="UP000444721"/>
    </source>
</evidence>
<dbReference type="SMART" id="SM00324">
    <property type="entry name" value="RhoGAP"/>
    <property type="match status" value="1"/>
</dbReference>
<reference evidence="4 5" key="1">
    <citation type="journal article" date="2019" name="Sci. Rep.">
        <title>Nanopore sequencing improves the draft genome of the human pathogenic amoeba Naegleria fowleri.</title>
        <authorList>
            <person name="Liechti N."/>
            <person name="Schurch N."/>
            <person name="Bruggmann R."/>
            <person name="Wittwer M."/>
        </authorList>
    </citation>
    <scope>NUCLEOTIDE SEQUENCE [LARGE SCALE GENOMIC DNA]</scope>
    <source>
        <strain evidence="4 5">ATCC 30894</strain>
    </source>
</reference>
<dbReference type="PANTHER" id="PTHR15228">
    <property type="entry name" value="SPERMATHECAL PHYSIOLOGY VARIANT"/>
    <property type="match status" value="1"/>
</dbReference>
<dbReference type="InterPro" id="IPR000198">
    <property type="entry name" value="RhoGAP_dom"/>
</dbReference>
<evidence type="ECO:0000256" key="1">
    <source>
        <dbReference type="ARBA" id="ARBA00022468"/>
    </source>
</evidence>
<feature type="compositionally biased region" description="Low complexity" evidence="2">
    <location>
        <begin position="378"/>
        <end position="401"/>
    </location>
</feature>
<keyword evidence="1" id="KW-0343">GTPase activation</keyword>
<protein>
    <recommendedName>
        <fullName evidence="3">Rho-GAP domain-containing protein</fullName>
    </recommendedName>
</protein>
<name>A0A6A5BKN4_NAEFO</name>
<dbReference type="InterPro" id="IPR008936">
    <property type="entry name" value="Rho_GTPase_activation_prot"/>
</dbReference>
<keyword evidence="5" id="KW-1185">Reference proteome</keyword>
<feature type="compositionally biased region" description="Low complexity" evidence="2">
    <location>
        <begin position="714"/>
        <end position="727"/>
    </location>
</feature>
<sequence>MVGIKLKLTSSESPSNSPSTPVLNTPSKKKKKNNKKKDKDGVLDPSVPHLFGQSLNSQLHSIRTALLIQEDDPSCSGGKRFVVYPKLLWLCLNWLENNPDCTNMEGIFRLSGQASLINSVKEQLSKGKFDNIPKLEGYDSDSDDDESFGTPTAEDEISKSNMRENKLIQKFLVYFYPSSVAPESISFGLLNKQPIVNNFIEIPEINFEELFPQNTINNVSSLLKMYIRELPEPLMTFDHYDMFIASDGIPDDNVRLQVIRNVLRFLPRSNYFILKKLCGFLHSVHANSSVNKMDASNLAIVFAPNILRPPPMYCNVLQMQLSEARFATSLTQSLISEYEFFFGAEDVKPKLEAQKTPTPPPNKPKRSTSNETNNKTISVLSSSASPQSPSNSSVVISSDGSSTEDVMPPNDTPTTVNIIQQQSSLSGLKKPPIPSKTKPSPSVFIPSQNGGSNGNNVNESSPKQQNTRWMSPKPPPNGLKDSSRSVFVASANHNGSSRSDTNVRSVIENMNTLHTSKQATAEIKRLSRVMKAGDICLDDQSLKSTTLSSFNNDTAQNKRLPVPPRKITVFTEATAKQPSTTQTTKNEMFAIPPRTVSPRKTTVTNSVATTATTTTIKSQPTKPPTPSRFAGAYSSTKPPVGSSSSQTSTPTTTTSTVTPPKPLPPPKSSSSSSATGSRHQNESPVLPPRRSLDEEKKFPGNSLKNNPFIKQDVSSSATTSSSSGATRAPPPLPRKKQ</sequence>
<dbReference type="PANTHER" id="PTHR15228:SF24">
    <property type="entry name" value="RHO-GAP DOMAIN-CONTAINING PROTEIN"/>
    <property type="match status" value="1"/>
</dbReference>
<dbReference type="GeneID" id="68113306"/>
<dbReference type="VEuPathDB" id="AmoebaDB:FDP41_006088"/>
<feature type="compositionally biased region" description="Pro residues" evidence="2">
    <location>
        <begin position="728"/>
        <end position="737"/>
    </location>
</feature>
<feature type="compositionally biased region" description="Basic residues" evidence="2">
    <location>
        <begin position="27"/>
        <end position="36"/>
    </location>
</feature>
<dbReference type="OrthoDB" id="185175at2759"/>
<accession>A0A6A5BKN4</accession>
<dbReference type="AlphaFoldDB" id="A0A6A5BKN4"/>
<dbReference type="VEuPathDB" id="AmoebaDB:NF0094230"/>
<dbReference type="CDD" id="cd00159">
    <property type="entry name" value="RhoGAP"/>
    <property type="match status" value="1"/>
</dbReference>
<evidence type="ECO:0000313" key="4">
    <source>
        <dbReference type="EMBL" id="KAF0974614.1"/>
    </source>
</evidence>
<feature type="compositionally biased region" description="Low complexity" evidence="2">
    <location>
        <begin position="9"/>
        <end position="21"/>
    </location>
</feature>
<feature type="compositionally biased region" description="Acidic residues" evidence="2">
    <location>
        <begin position="138"/>
        <end position="147"/>
    </location>
</feature>
<feature type="region of interest" description="Disordered" evidence="2">
    <location>
        <begin position="593"/>
        <end position="737"/>
    </location>
</feature>
<gene>
    <name evidence="4" type="ORF">FDP41_006088</name>
</gene>
<comment type="caution">
    <text evidence="4">The sequence shown here is derived from an EMBL/GenBank/DDBJ whole genome shotgun (WGS) entry which is preliminary data.</text>
</comment>
<proteinExistence type="predicted"/>
<dbReference type="RefSeq" id="XP_044559327.1">
    <property type="nucleotide sequence ID" value="XM_044709684.1"/>
</dbReference>
<dbReference type="InterPro" id="IPR051025">
    <property type="entry name" value="RhoGAP"/>
</dbReference>
<dbReference type="Proteomes" id="UP000444721">
    <property type="component" value="Unassembled WGS sequence"/>
</dbReference>
<dbReference type="PROSITE" id="PS50238">
    <property type="entry name" value="RHOGAP"/>
    <property type="match status" value="1"/>
</dbReference>
<dbReference type="Gene3D" id="1.10.555.10">
    <property type="entry name" value="Rho GTPase activation protein"/>
    <property type="match status" value="1"/>
</dbReference>
<feature type="region of interest" description="Disordered" evidence="2">
    <location>
        <begin position="135"/>
        <end position="156"/>
    </location>
</feature>
<feature type="compositionally biased region" description="Low complexity" evidence="2">
    <location>
        <begin position="634"/>
        <end position="658"/>
    </location>
</feature>
<feature type="region of interest" description="Disordered" evidence="2">
    <location>
        <begin position="1"/>
        <end position="45"/>
    </location>
</feature>